<name>A0ABR6NA35_9SPHN</name>
<sequence>MTILFKALCWAAALILLAVGARLGVVSERAMRVLMIVLPIIAVLALRGGRCSHAARERA</sequence>
<protein>
    <submittedName>
        <fullName evidence="2">Uncharacterized protein</fullName>
    </submittedName>
</protein>
<dbReference type="RefSeq" id="WP_184148868.1">
    <property type="nucleotide sequence ID" value="NZ_JACHKA010000001.1"/>
</dbReference>
<proteinExistence type="predicted"/>
<organism evidence="2 3">
    <name type="scientific">Sphingobium lignivorans</name>
    <dbReference type="NCBI Taxonomy" id="2735886"/>
    <lineage>
        <taxon>Bacteria</taxon>
        <taxon>Pseudomonadati</taxon>
        <taxon>Pseudomonadota</taxon>
        <taxon>Alphaproteobacteria</taxon>
        <taxon>Sphingomonadales</taxon>
        <taxon>Sphingomonadaceae</taxon>
        <taxon>Sphingobium</taxon>
    </lineage>
</organism>
<evidence type="ECO:0000313" key="2">
    <source>
        <dbReference type="EMBL" id="MBB5984136.1"/>
    </source>
</evidence>
<accession>A0ABR6NA35</accession>
<evidence type="ECO:0000256" key="1">
    <source>
        <dbReference type="SAM" id="Phobius"/>
    </source>
</evidence>
<gene>
    <name evidence="2" type="ORF">HNP60_000110</name>
</gene>
<dbReference type="Proteomes" id="UP001138540">
    <property type="component" value="Unassembled WGS sequence"/>
</dbReference>
<feature type="transmembrane region" description="Helical" evidence="1">
    <location>
        <begin position="30"/>
        <end position="49"/>
    </location>
</feature>
<keyword evidence="1" id="KW-0472">Membrane</keyword>
<keyword evidence="1" id="KW-1133">Transmembrane helix</keyword>
<keyword evidence="3" id="KW-1185">Reference proteome</keyword>
<comment type="caution">
    <text evidence="2">The sequence shown here is derived from an EMBL/GenBank/DDBJ whole genome shotgun (WGS) entry which is preliminary data.</text>
</comment>
<evidence type="ECO:0000313" key="3">
    <source>
        <dbReference type="Proteomes" id="UP001138540"/>
    </source>
</evidence>
<dbReference type="EMBL" id="JACHKA010000001">
    <property type="protein sequence ID" value="MBB5984136.1"/>
    <property type="molecule type" value="Genomic_DNA"/>
</dbReference>
<keyword evidence="1" id="KW-0812">Transmembrane</keyword>
<reference evidence="2 3" key="1">
    <citation type="submission" date="2020-08" db="EMBL/GenBank/DDBJ databases">
        <title>Exploring microbial biodiversity for novel pathways involved in the catabolism of aromatic compounds derived from lignin.</title>
        <authorList>
            <person name="Elkins J."/>
        </authorList>
    </citation>
    <scope>NUCLEOTIDE SEQUENCE [LARGE SCALE GENOMIC DNA]</scope>
    <source>
        <strain evidence="2 3">B1D3A</strain>
    </source>
</reference>